<evidence type="ECO:0000256" key="1">
    <source>
        <dbReference type="ARBA" id="ARBA00011738"/>
    </source>
</evidence>
<dbReference type="InterPro" id="IPR045010">
    <property type="entry name" value="MDR_fam"/>
</dbReference>
<dbReference type="GO" id="GO:0016628">
    <property type="term" value="F:oxidoreductase activity, acting on the CH-CH group of donors, NAD or NADP as acceptor"/>
    <property type="evidence" value="ECO:0007669"/>
    <property type="project" value="InterPro"/>
</dbReference>
<name>A0A6V7QPN1_ANACO</name>
<evidence type="ECO:0000313" key="4">
    <source>
        <dbReference type="EMBL" id="CAD1845182.1"/>
    </source>
</evidence>
<evidence type="ECO:0000256" key="2">
    <source>
        <dbReference type="ARBA" id="ARBA00023002"/>
    </source>
</evidence>
<dbReference type="InterPro" id="IPR011032">
    <property type="entry name" value="GroES-like_sf"/>
</dbReference>
<feature type="domain" description="Enoyl reductase (ER)" evidence="3">
    <location>
        <begin position="16"/>
        <end position="359"/>
    </location>
</feature>
<dbReference type="InterPro" id="IPR013149">
    <property type="entry name" value="ADH-like_C"/>
</dbReference>
<dbReference type="SMART" id="SM00829">
    <property type="entry name" value="PKS_ER"/>
    <property type="match status" value="1"/>
</dbReference>
<dbReference type="SUPFAM" id="SSF51735">
    <property type="entry name" value="NAD(P)-binding Rossmann-fold domains"/>
    <property type="match status" value="1"/>
</dbReference>
<evidence type="ECO:0000259" key="3">
    <source>
        <dbReference type="SMART" id="SM00829"/>
    </source>
</evidence>
<protein>
    <recommendedName>
        <fullName evidence="3">Enoyl reductase (ER) domain-containing protein</fullName>
    </recommendedName>
</protein>
<comment type="subunit">
    <text evidence="1">Homodimer.</text>
</comment>
<dbReference type="PANTHER" id="PTHR43205">
    <property type="entry name" value="PROSTAGLANDIN REDUCTASE"/>
    <property type="match status" value="1"/>
</dbReference>
<dbReference type="Pfam" id="PF16884">
    <property type="entry name" value="ADH_N_2"/>
    <property type="match status" value="1"/>
</dbReference>
<dbReference type="Pfam" id="PF00107">
    <property type="entry name" value="ADH_zinc_N"/>
    <property type="match status" value="1"/>
</dbReference>
<accession>A0A6V7QPN1</accession>
<dbReference type="Gene3D" id="3.40.50.720">
    <property type="entry name" value="NAD(P)-binding Rossmann-like Domain"/>
    <property type="match status" value="1"/>
</dbReference>
<organism evidence="4">
    <name type="scientific">Ananas comosus var. bracteatus</name>
    <name type="common">red pineapple</name>
    <dbReference type="NCBI Taxonomy" id="296719"/>
    <lineage>
        <taxon>Eukaryota</taxon>
        <taxon>Viridiplantae</taxon>
        <taxon>Streptophyta</taxon>
        <taxon>Embryophyta</taxon>
        <taxon>Tracheophyta</taxon>
        <taxon>Spermatophyta</taxon>
        <taxon>Magnoliopsida</taxon>
        <taxon>Liliopsida</taxon>
        <taxon>Poales</taxon>
        <taxon>Bromeliaceae</taxon>
        <taxon>Bromelioideae</taxon>
        <taxon>Ananas</taxon>
    </lineage>
</organism>
<sequence>MEVENKYFTLKQYVDGFPSESDFELRSGPLLLAPQEGSKKVIVKNLFVSVDPYQINRMKKRSPSHKSANFAQRIDLGKRIDAMGVGRVVAACGYAEEELMEGDVVVGLLGWEDYTVAGPGSMLTKIPTSQFPLSYHVSVLAGSSGLTAYAGFYQICKPRRGETVFVSAASGSVGHLVGQFAKLSGCYVVGCAGSKKKVDLLKGELGFDDAFNYKEERDINSALKRSVRPITFFVLAGNRCFPSGIDIYFDNVGGEMLEAAVANMNAFGRVAVCGAISEYTSSERRAAPDMLDVIYKRITVQGFLAYDHIAVHDEFISVTSDYLRHGRMQSIEDISHGLESIPSAFIALFRGDNVGKKLVQL</sequence>
<dbReference type="PANTHER" id="PTHR43205:SF12">
    <property type="entry name" value="OS06G0602900 PROTEIN"/>
    <property type="match status" value="1"/>
</dbReference>
<dbReference type="SUPFAM" id="SSF50129">
    <property type="entry name" value="GroES-like"/>
    <property type="match status" value="1"/>
</dbReference>
<dbReference type="InterPro" id="IPR020843">
    <property type="entry name" value="ER"/>
</dbReference>
<gene>
    <name evidence="4" type="ORF">CB5_LOCUS28393</name>
</gene>
<dbReference type="FunFam" id="3.40.50.720:FF:000121">
    <property type="entry name" value="Prostaglandin reductase 2"/>
    <property type="match status" value="1"/>
</dbReference>
<dbReference type="InterPro" id="IPR036291">
    <property type="entry name" value="NAD(P)-bd_dom_sf"/>
</dbReference>
<proteinExistence type="predicted"/>
<dbReference type="EMBL" id="CAJEUB010000001">
    <property type="protein sequence ID" value="CAD1845182.1"/>
    <property type="molecule type" value="Genomic_DNA"/>
</dbReference>
<keyword evidence="2" id="KW-0560">Oxidoreductase</keyword>
<dbReference type="AlphaFoldDB" id="A0A6V7QPN1"/>
<dbReference type="InterPro" id="IPR041694">
    <property type="entry name" value="ADH_N_2"/>
</dbReference>
<reference evidence="4" key="1">
    <citation type="submission" date="2020-07" db="EMBL/GenBank/DDBJ databases">
        <authorList>
            <person name="Lin J."/>
        </authorList>
    </citation>
    <scope>NUCLEOTIDE SEQUENCE</scope>
</reference>
<dbReference type="Gene3D" id="3.90.180.10">
    <property type="entry name" value="Medium-chain alcohol dehydrogenases, catalytic domain"/>
    <property type="match status" value="1"/>
</dbReference>